<sequence length="221" mass="25046">MWHFTYLFILGCHKLSGKFELVKYPIYIDWYLLIIEKEKIMKIFKFTLLALLAITAMSAQSQTLRLVGYQGEVVLTNGATFAVSGATLSQCEEAFDQVVDEQTAATGEAVFYGRSGTQHCTPNYVYRSPSAPSTSLSSAAKIIPQIPGPPTCLSCLVFEHPNLIKDLYPDHHQLVEDYVKTYKIDQYNKDLRDLQNQYQANLAAFEKDMFALEEYLSTKDK</sequence>
<dbReference type="EMBL" id="SNZB01000002">
    <property type="protein sequence ID" value="TDR22590.1"/>
    <property type="molecule type" value="Genomic_DNA"/>
</dbReference>
<evidence type="ECO:0000313" key="1">
    <source>
        <dbReference type="EMBL" id="TDR22590.1"/>
    </source>
</evidence>
<protein>
    <submittedName>
        <fullName evidence="1">Uncharacterized protein</fullName>
    </submittedName>
</protein>
<proteinExistence type="predicted"/>
<gene>
    <name evidence="1" type="ORF">C8D91_1082</name>
</gene>
<accession>A0A4R6XVY7</accession>
<name>A0A4R6XVY7_9GAMM</name>
<dbReference type="AlphaFoldDB" id="A0A4R6XVY7"/>
<reference evidence="1 2" key="1">
    <citation type="submission" date="2019-03" db="EMBL/GenBank/DDBJ databases">
        <title>Genomic Encyclopedia of Type Strains, Phase IV (KMG-IV): sequencing the most valuable type-strain genomes for metagenomic binning, comparative biology and taxonomic classification.</title>
        <authorList>
            <person name="Goeker M."/>
        </authorList>
    </citation>
    <scope>NUCLEOTIDE SEQUENCE [LARGE SCALE GENOMIC DNA]</scope>
    <source>
        <strain evidence="1 2">DSM 25488</strain>
    </source>
</reference>
<comment type="caution">
    <text evidence="1">The sequence shown here is derived from an EMBL/GenBank/DDBJ whole genome shotgun (WGS) entry which is preliminary data.</text>
</comment>
<organism evidence="1 2">
    <name type="scientific">Marinicella litoralis</name>
    <dbReference type="NCBI Taxonomy" id="644220"/>
    <lineage>
        <taxon>Bacteria</taxon>
        <taxon>Pseudomonadati</taxon>
        <taxon>Pseudomonadota</taxon>
        <taxon>Gammaproteobacteria</taxon>
        <taxon>Lysobacterales</taxon>
        <taxon>Marinicellaceae</taxon>
        <taxon>Marinicella</taxon>
    </lineage>
</organism>
<keyword evidence="2" id="KW-1185">Reference proteome</keyword>
<evidence type="ECO:0000313" key="2">
    <source>
        <dbReference type="Proteomes" id="UP000295724"/>
    </source>
</evidence>
<dbReference type="Proteomes" id="UP000295724">
    <property type="component" value="Unassembled WGS sequence"/>
</dbReference>